<dbReference type="InterPro" id="IPR018631">
    <property type="entry name" value="AAA-ATPase-like_dom"/>
</dbReference>
<dbReference type="Proteomes" id="UP001175226">
    <property type="component" value="Unassembled WGS sequence"/>
</dbReference>
<dbReference type="PANTHER" id="PTHR34825:SF1">
    <property type="entry name" value="AAA-ATPASE-LIKE DOMAIN-CONTAINING PROTEIN"/>
    <property type="match status" value="1"/>
</dbReference>
<evidence type="ECO:0000313" key="3">
    <source>
        <dbReference type="Proteomes" id="UP001175226"/>
    </source>
</evidence>
<protein>
    <recommendedName>
        <fullName evidence="1">AAA-ATPase-like domain-containing protein</fullName>
    </recommendedName>
</protein>
<evidence type="ECO:0000313" key="2">
    <source>
        <dbReference type="EMBL" id="KAK0430754.1"/>
    </source>
</evidence>
<accession>A0AA39IVZ4</accession>
<dbReference type="Pfam" id="PF09820">
    <property type="entry name" value="AAA-ATPase_like"/>
    <property type="match status" value="1"/>
</dbReference>
<feature type="domain" description="AAA-ATPase-like" evidence="1">
    <location>
        <begin position="93"/>
        <end position="323"/>
    </location>
</feature>
<gene>
    <name evidence="2" type="ORF">EV421DRAFT_244272</name>
</gene>
<name>A0AA39IVZ4_9AGAR</name>
<dbReference type="AlphaFoldDB" id="A0AA39IVZ4"/>
<organism evidence="2 3">
    <name type="scientific">Armillaria borealis</name>
    <dbReference type="NCBI Taxonomy" id="47425"/>
    <lineage>
        <taxon>Eukaryota</taxon>
        <taxon>Fungi</taxon>
        <taxon>Dikarya</taxon>
        <taxon>Basidiomycota</taxon>
        <taxon>Agaricomycotina</taxon>
        <taxon>Agaricomycetes</taxon>
        <taxon>Agaricomycetidae</taxon>
        <taxon>Agaricales</taxon>
        <taxon>Marasmiineae</taxon>
        <taxon>Physalacriaceae</taxon>
        <taxon>Armillaria</taxon>
    </lineage>
</organism>
<evidence type="ECO:0000259" key="1">
    <source>
        <dbReference type="Pfam" id="PF09820"/>
    </source>
</evidence>
<reference evidence="2" key="1">
    <citation type="submission" date="2023-06" db="EMBL/GenBank/DDBJ databases">
        <authorList>
            <consortium name="Lawrence Berkeley National Laboratory"/>
            <person name="Ahrendt S."/>
            <person name="Sahu N."/>
            <person name="Indic B."/>
            <person name="Wong-Bajracharya J."/>
            <person name="Merenyi Z."/>
            <person name="Ke H.-M."/>
            <person name="Monk M."/>
            <person name="Kocsube S."/>
            <person name="Drula E."/>
            <person name="Lipzen A."/>
            <person name="Balint B."/>
            <person name="Henrissat B."/>
            <person name="Andreopoulos B."/>
            <person name="Martin F.M."/>
            <person name="Harder C.B."/>
            <person name="Rigling D."/>
            <person name="Ford K.L."/>
            <person name="Foster G.D."/>
            <person name="Pangilinan J."/>
            <person name="Papanicolaou A."/>
            <person name="Barry K."/>
            <person name="LaButti K."/>
            <person name="Viragh M."/>
            <person name="Koriabine M."/>
            <person name="Yan M."/>
            <person name="Riley R."/>
            <person name="Champramary S."/>
            <person name="Plett K.L."/>
            <person name="Tsai I.J."/>
            <person name="Slot J."/>
            <person name="Sipos G."/>
            <person name="Plett J."/>
            <person name="Nagy L.G."/>
            <person name="Grigoriev I.V."/>
        </authorList>
    </citation>
    <scope>NUCLEOTIDE SEQUENCE</scope>
    <source>
        <strain evidence="2">FPL87.14</strain>
    </source>
</reference>
<dbReference type="EMBL" id="JAUEPT010000135">
    <property type="protein sequence ID" value="KAK0430754.1"/>
    <property type="molecule type" value="Genomic_DNA"/>
</dbReference>
<sequence length="585" mass="67004">MRIKKLGQQQSIHCASTTDHASSYPYQAVAVIETYENSTRFRVSLLIARITGSFWQNSHLKRWNSSSSGFYPRTKTSVKESTKFPVIRTNLLDMQQKKFHIFDKTRYIVDLEEDPSLQSVLLCRPPHFGKSTVIDMLRRYHGSVYKKTLQETFQGLYVSDRNIQKIVPPSRWLVLDFNFSHIGGHDDDAVQCFYSAILDGLENFWELHQTQLELPPCPFIGETPGPWSNVNAAFNVTFDLVWSYLHENGKNSFEGVYVLVDDYDGAPNQFLLRHAYNDVAWNSTPLATAMENFWGLLEQKFAEDIIGRTFITGVTPVTLDPMFAKNISFNPVFSGLCGLTKEEVMDVMDSLGVDSNTWIKPLTKYTNGYHFSQAVQVEPVFNTRTCLTALRKICQNDLVASEEVFRYPAYLVPEGLLEIVASNSDVIHQLAKAVEIQDHSFTPIEYEDNNFYFHNVRLSDLNHGYNHTILKFLVYYGVLSFDPHEPTKFLRIPNHAVATQVVSSSTEWGGLHATELTHALRELDDPMNVVRVLDMYRGMLATDEFKDRLHHDEKEHADVLFSILFNNTLSRPEHEYTVTKVSGLH</sequence>
<dbReference type="PANTHER" id="PTHR34825">
    <property type="entry name" value="CONSERVED PROTEIN, WITH A WEAK D-GALACTARATE DEHYDRATASE/ALTRONATE HYDROLASE DOMAIN"/>
    <property type="match status" value="1"/>
</dbReference>
<comment type="caution">
    <text evidence="2">The sequence shown here is derived from an EMBL/GenBank/DDBJ whole genome shotgun (WGS) entry which is preliminary data.</text>
</comment>
<keyword evidence="3" id="KW-1185">Reference proteome</keyword>
<proteinExistence type="predicted"/>